<evidence type="ECO:0000313" key="2">
    <source>
        <dbReference type="Proteomes" id="UP001055153"/>
    </source>
</evidence>
<keyword evidence="2" id="KW-1185">Reference proteome</keyword>
<dbReference type="EMBL" id="BPQQ01000004">
    <property type="protein sequence ID" value="GJD98577.1"/>
    <property type="molecule type" value="Genomic_DNA"/>
</dbReference>
<accession>A0ABQ4S9X2</accession>
<reference evidence="1" key="1">
    <citation type="journal article" date="2021" name="Front. Microbiol.">
        <title>Comprehensive Comparative Genomics and Phenotyping of Methylobacterium Species.</title>
        <authorList>
            <person name="Alessa O."/>
            <person name="Ogura Y."/>
            <person name="Fujitani Y."/>
            <person name="Takami H."/>
            <person name="Hayashi T."/>
            <person name="Sahin N."/>
            <person name="Tani A."/>
        </authorList>
    </citation>
    <scope>NUCLEOTIDE SEQUENCE</scope>
    <source>
        <strain evidence="1">DSM 17168</strain>
    </source>
</reference>
<comment type="caution">
    <text evidence="1">The sequence shown here is derived from an EMBL/GenBank/DDBJ whole genome shotgun (WGS) entry which is preliminary data.</text>
</comment>
<sequence>MRALIEDLAFIAKLVLIAGCGIWLTAARADEAAPRPAPALVTPASAR</sequence>
<proteinExistence type="predicted"/>
<dbReference type="Proteomes" id="UP001055153">
    <property type="component" value="Unassembled WGS sequence"/>
</dbReference>
<organism evidence="1 2">
    <name type="scientific">Methylobacterium isbiliense</name>
    <dbReference type="NCBI Taxonomy" id="315478"/>
    <lineage>
        <taxon>Bacteria</taxon>
        <taxon>Pseudomonadati</taxon>
        <taxon>Pseudomonadota</taxon>
        <taxon>Alphaproteobacteria</taxon>
        <taxon>Hyphomicrobiales</taxon>
        <taxon>Methylobacteriaceae</taxon>
        <taxon>Methylobacterium</taxon>
    </lineage>
</organism>
<reference evidence="1" key="2">
    <citation type="submission" date="2021-08" db="EMBL/GenBank/DDBJ databases">
        <authorList>
            <person name="Tani A."/>
            <person name="Ola A."/>
            <person name="Ogura Y."/>
            <person name="Katsura K."/>
            <person name="Hayashi T."/>
        </authorList>
    </citation>
    <scope>NUCLEOTIDE SEQUENCE</scope>
    <source>
        <strain evidence="1">DSM 17168</strain>
    </source>
</reference>
<name>A0ABQ4S9X2_9HYPH</name>
<gene>
    <name evidence="1" type="ORF">GMJLKIPL_0488</name>
</gene>
<dbReference type="RefSeq" id="WP_238233524.1">
    <property type="nucleotide sequence ID" value="NZ_BPQQ01000004.1"/>
</dbReference>
<evidence type="ECO:0000313" key="1">
    <source>
        <dbReference type="EMBL" id="GJD98577.1"/>
    </source>
</evidence>
<protein>
    <submittedName>
        <fullName evidence="1">Uncharacterized protein</fullName>
    </submittedName>
</protein>